<dbReference type="Pfam" id="PF01266">
    <property type="entry name" value="DAO"/>
    <property type="match status" value="1"/>
</dbReference>
<accession>A0A1I5SAF8</accession>
<dbReference type="eggNOG" id="COG0665">
    <property type="taxonomic scope" value="Bacteria"/>
</dbReference>
<dbReference type="InterPro" id="IPR006076">
    <property type="entry name" value="FAD-dep_OxRdtase"/>
</dbReference>
<dbReference type="Gene3D" id="3.30.9.10">
    <property type="entry name" value="D-Amino Acid Oxidase, subunit A, domain 2"/>
    <property type="match status" value="1"/>
</dbReference>
<evidence type="ECO:0000313" key="3">
    <source>
        <dbReference type="EMBL" id="SFP67705.1"/>
    </source>
</evidence>
<dbReference type="PANTHER" id="PTHR13847">
    <property type="entry name" value="SARCOSINE DEHYDROGENASE-RELATED"/>
    <property type="match status" value="1"/>
</dbReference>
<dbReference type="InParanoid" id="A0A1I5SAF8"/>
<keyword evidence="4" id="KW-1185">Reference proteome</keyword>
<sequence>MIPPEQMPAVVIGGGVIGSAAAYYLAQAGIKPIVLERDPMPAQASVRNAGGVRAQCRSRVERLLAMRSIDLWAKFTADTGDDLEYHRGGNLRLALKESGLKTFAAEAVEEAADGLHTEIWDRGDLRRRAPYLSPRFAGAKYCASDGHANPILATWAMTRAAARAGAVMWWGARAEGIETRGRRVVGVRGSADGAPFRIATPLVIHAAGPWTSKLAADLGPQLPLTPARNAILVTQAAAPLFGTFVSSHELGVYMRQARAGQVHIGGVSNVLGTFDQEVTTGEITSLARACEVIPELGGMNVLRVWSGTLDMTPDHLPIIGRPAGIDGYIVAAGFSGHGFCLSPAVGRTLCDLACESAPGLDISTLSPDRFSTGGGTA</sequence>
<dbReference type="SUPFAM" id="SSF51905">
    <property type="entry name" value="FAD/NAD(P)-binding domain"/>
    <property type="match status" value="1"/>
</dbReference>
<dbReference type="Gene3D" id="3.50.50.60">
    <property type="entry name" value="FAD/NAD(P)-binding domain"/>
    <property type="match status" value="1"/>
</dbReference>
<keyword evidence="1" id="KW-0560">Oxidoreductase</keyword>
<dbReference type="EMBL" id="FOVH01000016">
    <property type="protein sequence ID" value="SFP67705.1"/>
    <property type="molecule type" value="Genomic_DNA"/>
</dbReference>
<dbReference type="InterPro" id="IPR036188">
    <property type="entry name" value="FAD/NAD-bd_sf"/>
</dbReference>
<dbReference type="AlphaFoldDB" id="A0A1I5SAF8"/>
<protein>
    <submittedName>
        <fullName evidence="3">Sarcosine oxidase subunit beta</fullName>
    </submittedName>
</protein>
<dbReference type="RefSeq" id="WP_177287858.1">
    <property type="nucleotide sequence ID" value="NZ_FOVH01000016.1"/>
</dbReference>
<evidence type="ECO:0000313" key="4">
    <source>
        <dbReference type="Proteomes" id="UP000183413"/>
    </source>
</evidence>
<gene>
    <name evidence="3" type="ORF">SAMN04489713_11699</name>
</gene>
<dbReference type="GO" id="GO:0005737">
    <property type="term" value="C:cytoplasm"/>
    <property type="evidence" value="ECO:0007669"/>
    <property type="project" value="TreeGrafter"/>
</dbReference>
<dbReference type="SUPFAM" id="SSF54373">
    <property type="entry name" value="FAD-linked reductases, C-terminal domain"/>
    <property type="match status" value="1"/>
</dbReference>
<feature type="domain" description="FAD dependent oxidoreductase" evidence="2">
    <location>
        <begin position="10"/>
        <end position="352"/>
    </location>
</feature>
<evidence type="ECO:0000256" key="1">
    <source>
        <dbReference type="ARBA" id="ARBA00023002"/>
    </source>
</evidence>
<name>A0A1I5SAF8_9ACTN</name>
<dbReference type="Proteomes" id="UP000183413">
    <property type="component" value="Unassembled WGS sequence"/>
</dbReference>
<dbReference type="STRING" id="1993.SAMN04489713_11699"/>
<organism evidence="3 4">
    <name type="scientific">Actinomadura madurae</name>
    <dbReference type="NCBI Taxonomy" id="1993"/>
    <lineage>
        <taxon>Bacteria</taxon>
        <taxon>Bacillati</taxon>
        <taxon>Actinomycetota</taxon>
        <taxon>Actinomycetes</taxon>
        <taxon>Streptosporangiales</taxon>
        <taxon>Thermomonosporaceae</taxon>
        <taxon>Actinomadura</taxon>
    </lineage>
</organism>
<evidence type="ECO:0000259" key="2">
    <source>
        <dbReference type="Pfam" id="PF01266"/>
    </source>
</evidence>
<reference evidence="3 4" key="1">
    <citation type="submission" date="2016-10" db="EMBL/GenBank/DDBJ databases">
        <authorList>
            <person name="de Groot N.N."/>
        </authorList>
    </citation>
    <scope>NUCLEOTIDE SEQUENCE [LARGE SCALE GENOMIC DNA]</scope>
    <source>
        <strain evidence="3 4">DSM 43067</strain>
    </source>
</reference>
<dbReference type="GO" id="GO:0016491">
    <property type="term" value="F:oxidoreductase activity"/>
    <property type="evidence" value="ECO:0007669"/>
    <property type="project" value="UniProtKB-KW"/>
</dbReference>
<proteinExistence type="predicted"/>
<dbReference type="PANTHER" id="PTHR13847:SF287">
    <property type="entry name" value="FAD-DEPENDENT OXIDOREDUCTASE DOMAIN-CONTAINING PROTEIN 1"/>
    <property type="match status" value="1"/>
</dbReference>